<keyword evidence="2" id="KW-1185">Reference proteome</keyword>
<dbReference type="InterPro" id="IPR014710">
    <property type="entry name" value="RmlC-like_jellyroll"/>
</dbReference>
<reference evidence="1 2" key="1">
    <citation type="submission" date="2023-12" db="EMBL/GenBank/DDBJ databases">
        <title>Baltic Sea Cyanobacteria.</title>
        <authorList>
            <person name="Delbaje E."/>
            <person name="Fewer D.P."/>
            <person name="Shishido T.K."/>
        </authorList>
    </citation>
    <scope>NUCLEOTIDE SEQUENCE [LARGE SCALE GENOMIC DNA]</scope>
    <source>
        <strain evidence="1 2">UHCC 0139</strain>
    </source>
</reference>
<dbReference type="SUPFAM" id="SSF51182">
    <property type="entry name" value="RmlC-like cupins"/>
    <property type="match status" value="1"/>
</dbReference>
<dbReference type="InterPro" id="IPR011051">
    <property type="entry name" value="RmlC_Cupin_sf"/>
</dbReference>
<proteinExistence type="predicted"/>
<accession>A0ABU5RSL1</accession>
<dbReference type="RefSeq" id="WP_323304808.1">
    <property type="nucleotide sequence ID" value="NZ_JAYGHX010000002.1"/>
</dbReference>
<dbReference type="EMBL" id="JAYGHX010000002">
    <property type="protein sequence ID" value="MEA5390740.1"/>
    <property type="molecule type" value="Genomic_DNA"/>
</dbReference>
<organism evidence="1 2">
    <name type="scientific">Cyanobium gracile UHCC 0139</name>
    <dbReference type="NCBI Taxonomy" id="3110308"/>
    <lineage>
        <taxon>Bacteria</taxon>
        <taxon>Bacillati</taxon>
        <taxon>Cyanobacteriota</taxon>
        <taxon>Cyanophyceae</taxon>
        <taxon>Synechococcales</taxon>
        <taxon>Prochlorococcaceae</taxon>
        <taxon>Cyanobium</taxon>
    </lineage>
</organism>
<evidence type="ECO:0000313" key="1">
    <source>
        <dbReference type="EMBL" id="MEA5390740.1"/>
    </source>
</evidence>
<dbReference type="CDD" id="cd02216">
    <property type="entry name" value="cupin_GDO-like_N"/>
    <property type="match status" value="1"/>
</dbReference>
<dbReference type="PANTHER" id="PTHR41517">
    <property type="entry name" value="1,2-DIOXYGENASE PROTEIN-RELATED"/>
    <property type="match status" value="1"/>
</dbReference>
<evidence type="ECO:0000313" key="2">
    <source>
        <dbReference type="Proteomes" id="UP001304461"/>
    </source>
</evidence>
<dbReference type="Proteomes" id="UP001304461">
    <property type="component" value="Unassembled WGS sequence"/>
</dbReference>
<dbReference type="InterPro" id="IPR047183">
    <property type="entry name" value="GDO-like"/>
</dbReference>
<dbReference type="Gene3D" id="2.60.120.10">
    <property type="entry name" value="Jelly Rolls"/>
    <property type="match status" value="2"/>
</dbReference>
<sequence length="332" mass="35070">MEPIQAASPTVPAAGAAAPHDWHSAGLYFDYRQAANPVRPGLTEPIRYRRWGPELHGHGPTAVLPLDLSAALGCEGPATSPGLAAHFLRLLPGEGLKAAAAATSSLFYVLRGAGQLERPGDALGAPLSLSWAQGDLFVLPAGADPLLQASEESVLYWVHDAPLLHYLGVQPSVPRFTAVHYPAAGQEEALQRLLADPSAARSNRLSILLAHADLPATRTVTHTLWAMLGVVPDGVTQPPHRHQSVALDLIIDCDPGCYSLVGTELGPDGAILNPTRIDWEPGGAFITPPGHWHAHGNESGRMARLLPIQDAGLHTHLRSLDIRFSSGLGGEG</sequence>
<name>A0ABU5RSL1_9CYAN</name>
<protein>
    <submittedName>
        <fullName evidence="1">Cupin</fullName>
    </submittedName>
</protein>
<dbReference type="PANTHER" id="PTHR41517:SF1">
    <property type="entry name" value="CUPIN"/>
    <property type="match status" value="1"/>
</dbReference>
<comment type="caution">
    <text evidence="1">The sequence shown here is derived from an EMBL/GenBank/DDBJ whole genome shotgun (WGS) entry which is preliminary data.</text>
</comment>
<gene>
    <name evidence="1" type="ORF">VB738_05630</name>
</gene>